<evidence type="ECO:0000256" key="3">
    <source>
        <dbReference type="ARBA" id="ARBA00022729"/>
    </source>
</evidence>
<dbReference type="Gene3D" id="2.60.120.260">
    <property type="entry name" value="Galactose-binding domain-like"/>
    <property type="match status" value="3"/>
</dbReference>
<dbReference type="Pfam" id="PF06452">
    <property type="entry name" value="CBM9_1"/>
    <property type="match status" value="1"/>
</dbReference>
<keyword evidence="5 11" id="KW-0378">Hydrolase</keyword>
<keyword evidence="4" id="KW-0677">Repeat</keyword>
<dbReference type="InterPro" id="IPR036439">
    <property type="entry name" value="Dockerin_dom_sf"/>
</dbReference>
<evidence type="ECO:0000256" key="10">
    <source>
        <dbReference type="PROSITE-ProRule" id="PRU10061"/>
    </source>
</evidence>
<dbReference type="GO" id="GO:0030245">
    <property type="term" value="P:cellulose catabolic process"/>
    <property type="evidence" value="ECO:0007669"/>
    <property type="project" value="UniProtKB-KW"/>
</dbReference>
<dbReference type="InterPro" id="IPR008979">
    <property type="entry name" value="Galactose-bd-like_sf"/>
</dbReference>
<dbReference type="PROSITE" id="PS51760">
    <property type="entry name" value="GH10_2"/>
    <property type="match status" value="1"/>
</dbReference>
<dbReference type="AlphaFoldDB" id="A0A1V4SJK5"/>
<keyword evidence="15" id="KW-0858">Xylan degradation</keyword>
<dbReference type="PROSITE" id="PS00018">
    <property type="entry name" value="EF_HAND_1"/>
    <property type="match status" value="1"/>
</dbReference>
<gene>
    <name evidence="15" type="primary">xynA1_7</name>
    <name evidence="15" type="ORF">CLHUN_21040</name>
</gene>
<keyword evidence="9 11" id="KW-0624">Polysaccharide degradation</keyword>
<feature type="active site" description="Nucleophile" evidence="10">
    <location>
        <position position="773"/>
    </location>
</feature>
<dbReference type="STRING" id="48256.CLHUN_21040"/>
<dbReference type="Gene3D" id="2.60.40.1190">
    <property type="match status" value="1"/>
</dbReference>
<dbReference type="InterPro" id="IPR031158">
    <property type="entry name" value="GH10_AS"/>
</dbReference>
<dbReference type="InterPro" id="IPR010502">
    <property type="entry name" value="Carb-bd_dom_fam9"/>
</dbReference>
<proteinExistence type="inferred from homology"/>
<dbReference type="GO" id="GO:0045493">
    <property type="term" value="P:xylan catabolic process"/>
    <property type="evidence" value="ECO:0007669"/>
    <property type="project" value="UniProtKB-KW"/>
</dbReference>
<evidence type="ECO:0000256" key="1">
    <source>
        <dbReference type="ARBA" id="ARBA00000966"/>
    </source>
</evidence>
<dbReference type="InterPro" id="IPR002105">
    <property type="entry name" value="Dockerin_1_rpt"/>
</dbReference>
<evidence type="ECO:0000256" key="9">
    <source>
        <dbReference type="ARBA" id="ARBA00023326"/>
    </source>
</evidence>
<dbReference type="EMBL" id="MZGX01000012">
    <property type="protein sequence ID" value="OPX44079.1"/>
    <property type="molecule type" value="Genomic_DNA"/>
</dbReference>
<dbReference type="InterPro" id="IPR044846">
    <property type="entry name" value="GH10"/>
</dbReference>
<comment type="catalytic activity">
    <reaction evidence="11">
        <text>Endohydrolysis of (1-&gt;4)-beta-D-xylosidic linkages in xylans.</text>
        <dbReference type="EC" id="3.2.1.8"/>
    </reaction>
</comment>
<organism evidence="15 16">
    <name type="scientific">Ruminiclostridium hungatei</name>
    <name type="common">Clostridium hungatei</name>
    <dbReference type="NCBI Taxonomy" id="48256"/>
    <lineage>
        <taxon>Bacteria</taxon>
        <taxon>Bacillati</taxon>
        <taxon>Bacillota</taxon>
        <taxon>Clostridia</taxon>
        <taxon>Eubacteriales</taxon>
        <taxon>Oscillospiraceae</taxon>
        <taxon>Ruminiclostridium</taxon>
    </lineage>
</organism>
<dbReference type="PROSITE" id="PS51766">
    <property type="entry name" value="DOCKERIN"/>
    <property type="match status" value="1"/>
</dbReference>
<dbReference type="InterPro" id="IPR003305">
    <property type="entry name" value="CenC_carb-bd"/>
</dbReference>
<keyword evidence="6" id="KW-0136">Cellulose degradation</keyword>
<keyword evidence="7 11" id="KW-0119">Carbohydrate metabolism</keyword>
<dbReference type="GO" id="GO:0030246">
    <property type="term" value="F:carbohydrate binding"/>
    <property type="evidence" value="ECO:0007669"/>
    <property type="project" value="InterPro"/>
</dbReference>
<dbReference type="RefSeq" id="WP_340148332.1">
    <property type="nucleotide sequence ID" value="NZ_MZGX01000012.1"/>
</dbReference>
<dbReference type="Pfam" id="PF00404">
    <property type="entry name" value="Dockerin_1"/>
    <property type="match status" value="1"/>
</dbReference>
<comment type="catalytic activity">
    <reaction evidence="1">
        <text>Endohydrolysis of (1-&gt;4)-beta-D-glucosidic linkages in cellulose, lichenin and cereal beta-D-glucans.</text>
        <dbReference type="EC" id="3.2.1.4"/>
    </reaction>
</comment>
<protein>
    <recommendedName>
        <fullName evidence="11">Beta-xylanase</fullName>
        <ecNumber evidence="11">3.2.1.8</ecNumber>
    </recommendedName>
</protein>
<evidence type="ECO:0000259" key="13">
    <source>
        <dbReference type="PROSITE" id="PS51760"/>
    </source>
</evidence>
<dbReference type="SUPFAM" id="SSF49344">
    <property type="entry name" value="CBD9-like"/>
    <property type="match status" value="1"/>
</dbReference>
<dbReference type="GO" id="GO:0008810">
    <property type="term" value="F:cellulase activity"/>
    <property type="evidence" value="ECO:0007669"/>
    <property type="project" value="UniProtKB-EC"/>
</dbReference>
<reference evidence="15 16" key="1">
    <citation type="submission" date="2017-03" db="EMBL/GenBank/DDBJ databases">
        <title>Genome sequence of Clostridium hungatei DSM 14427.</title>
        <authorList>
            <person name="Poehlein A."/>
            <person name="Daniel R."/>
        </authorList>
    </citation>
    <scope>NUCLEOTIDE SEQUENCE [LARGE SCALE GENOMIC DNA]</scope>
    <source>
        <strain evidence="15 16">DSM 14427</strain>
    </source>
</reference>
<keyword evidence="16" id="KW-1185">Reference proteome</keyword>
<evidence type="ECO:0000313" key="15">
    <source>
        <dbReference type="EMBL" id="OPX44079.1"/>
    </source>
</evidence>
<evidence type="ECO:0000256" key="12">
    <source>
        <dbReference type="SAM" id="SignalP"/>
    </source>
</evidence>
<dbReference type="Pfam" id="PF00331">
    <property type="entry name" value="Glyco_hydro_10"/>
    <property type="match status" value="1"/>
</dbReference>
<feature type="domain" description="Dockerin" evidence="14">
    <location>
        <begin position="1054"/>
        <end position="1124"/>
    </location>
</feature>
<comment type="similarity">
    <text evidence="2 11">Belongs to the glycosyl hydrolase 10 (cellulase F) family.</text>
</comment>
<dbReference type="Gene3D" id="3.20.20.80">
    <property type="entry name" value="Glycosidases"/>
    <property type="match status" value="1"/>
</dbReference>
<evidence type="ECO:0000256" key="7">
    <source>
        <dbReference type="ARBA" id="ARBA00023277"/>
    </source>
</evidence>
<dbReference type="Gene3D" id="1.10.1330.10">
    <property type="entry name" value="Dockerin domain"/>
    <property type="match status" value="1"/>
</dbReference>
<evidence type="ECO:0000313" key="16">
    <source>
        <dbReference type="Proteomes" id="UP000191554"/>
    </source>
</evidence>
<evidence type="ECO:0000256" key="5">
    <source>
        <dbReference type="ARBA" id="ARBA00022801"/>
    </source>
</evidence>
<evidence type="ECO:0000256" key="8">
    <source>
        <dbReference type="ARBA" id="ARBA00023295"/>
    </source>
</evidence>
<comment type="caution">
    <text evidence="15">The sequence shown here is derived from an EMBL/GenBank/DDBJ whole genome shotgun (WGS) entry which is preliminary data.</text>
</comment>
<evidence type="ECO:0000256" key="11">
    <source>
        <dbReference type="RuleBase" id="RU361174"/>
    </source>
</evidence>
<evidence type="ECO:0000256" key="4">
    <source>
        <dbReference type="ARBA" id="ARBA00022737"/>
    </source>
</evidence>
<dbReference type="Proteomes" id="UP000191554">
    <property type="component" value="Unassembled WGS sequence"/>
</dbReference>
<evidence type="ECO:0000256" key="2">
    <source>
        <dbReference type="ARBA" id="ARBA00007495"/>
    </source>
</evidence>
<dbReference type="Pfam" id="PF02018">
    <property type="entry name" value="CBM_4_9"/>
    <property type="match status" value="3"/>
</dbReference>
<feature type="signal peptide" evidence="12">
    <location>
        <begin position="1"/>
        <end position="34"/>
    </location>
</feature>
<feature type="chain" id="PRO_5012030958" description="Beta-xylanase" evidence="12">
    <location>
        <begin position="35"/>
        <end position="1126"/>
    </location>
</feature>
<dbReference type="CDD" id="cd14256">
    <property type="entry name" value="Dockerin_I"/>
    <property type="match status" value="1"/>
</dbReference>
<dbReference type="PROSITE" id="PS00591">
    <property type="entry name" value="GH10_1"/>
    <property type="match status" value="1"/>
</dbReference>
<dbReference type="GO" id="GO:0031176">
    <property type="term" value="F:endo-1,4-beta-xylanase activity"/>
    <property type="evidence" value="ECO:0007669"/>
    <property type="project" value="UniProtKB-EC"/>
</dbReference>
<dbReference type="InterPro" id="IPR018247">
    <property type="entry name" value="EF_Hand_1_Ca_BS"/>
</dbReference>
<dbReference type="InterPro" id="IPR016134">
    <property type="entry name" value="Dockerin_dom"/>
</dbReference>
<dbReference type="PRINTS" id="PR00134">
    <property type="entry name" value="GLHYDRLASE10"/>
</dbReference>
<evidence type="ECO:0000259" key="14">
    <source>
        <dbReference type="PROSITE" id="PS51766"/>
    </source>
</evidence>
<dbReference type="EC" id="3.2.1.8" evidence="11"/>
<dbReference type="CDD" id="cd00005">
    <property type="entry name" value="CBM9_like_1"/>
    <property type="match status" value="1"/>
</dbReference>
<accession>A0A1V4SJK5</accession>
<dbReference type="SUPFAM" id="SSF49785">
    <property type="entry name" value="Galactose-binding domain-like"/>
    <property type="match status" value="3"/>
</dbReference>
<dbReference type="PANTHER" id="PTHR31490:SF90">
    <property type="entry name" value="ENDO-1,4-BETA-XYLANASE A"/>
    <property type="match status" value="1"/>
</dbReference>
<keyword evidence="3 12" id="KW-0732">Signal</keyword>
<dbReference type="SUPFAM" id="SSF51445">
    <property type="entry name" value="(Trans)glycosidases"/>
    <property type="match status" value="1"/>
</dbReference>
<name>A0A1V4SJK5_RUMHU</name>
<feature type="domain" description="GH10" evidence="13">
    <location>
        <begin position="512"/>
        <end position="849"/>
    </location>
</feature>
<dbReference type="PANTHER" id="PTHR31490">
    <property type="entry name" value="GLYCOSYL HYDROLASE"/>
    <property type="match status" value="1"/>
</dbReference>
<dbReference type="InterPro" id="IPR001000">
    <property type="entry name" value="GH10_dom"/>
</dbReference>
<dbReference type="SUPFAM" id="SSF63446">
    <property type="entry name" value="Type I dockerin domain"/>
    <property type="match status" value="1"/>
</dbReference>
<keyword evidence="8 11" id="KW-0326">Glycosidase</keyword>
<dbReference type="SMART" id="SM00633">
    <property type="entry name" value="Glyco_10"/>
    <property type="match status" value="1"/>
</dbReference>
<sequence length="1126" mass="121830">MSSTITGNFRRTISVVLVLCLLISLIPFSSVANAETATVYHETFANGTGIAAQSGGATLTQVTGKAFEGNSDGAALYVSNRANNWDAADFSFSALKLENGKTYTVTVKGYVDTEAEVPAGAQAFLQTVSSYSWLAGADLTAGGAFTLTGTYTVDTAKDDRIRVQSNDTGAAVPFYIGDILITGDKTSGTVIDKEVYHETFSAGKGAAIQSGGATLTQVTGKAFEGNNDGAALYVSNRANNWDAADFSFSALKLENGKTYTVTVKGYVDSDVTVPDGAQAFLQTIGSYSWLAGANFTAGAAFTLKGTYTVDTDKDEKLRIQSNDTGATVPFYIGDILITEQVIDDGNNPPRPPAVPFAPITFEDGTSGGFAGRAGTETLTVTDEENHTTGGALSLKVEGRTSTWHGPSLHVEKYIDQGSEYKITAWVKLIEPASSQLQLSTQVGNGSGASYVSLAAKTISSSDGWVKYEGTYRYNNVADEYLTIYVESSNNATAAFYIDDISFTGTGSGPIEIQDLTPIKDVYQDDFLIGNVVSVEDMQGVRLELLKKHFNAATAGNAMKPDALQRTKGVFTFTDADKLIDKTLAEGLKMHGHTLVWHQQSPAWMNTTEDAGGNTIPLGREEALDNLKTHIKTVVEHFGNKVISWDVVNEAINDNPQTPSDWKASLRQAPWYQAIGADYVEQAFLAAREVLDEHPDWDIRLYYNDYNLDNQNKSKAVYNMVHEINTNYQKNHPGKLLIDGVGMQGHYMVNTNPANVKSSLESFISLGVEVSITELDIQTGSNYQLSEKLAEAQGYLYAQLFKIFREHAANIGRVTIWGLDDGTSWRASTNPLIFDKDLQAKPAYYGVIDPDKYMAEHLPTTPQDARKGTAKYATPVIDGTVDPVWSSASEIPVNQFQMAWQGATGIAKALWDDENLYILVQVSDSQLDKSSANTYEQDSVEVFVDENNGKTSFYQEDDGQYRVNFDNETSFNPAGIAAGFVSATKVSGTNYTVEMKIPFKSISPEEDRVIGFDVQVNDAKDGARQSAAIWNDITGNGYQDTSVYGVLTLVGKNSQAAIIGDLNGDGSIDALDNALMKQVLLGLVTDLPVQDDLYAADLDGDGQITALDLSLIKQYLLGLITKFPKNP</sequence>
<dbReference type="InterPro" id="IPR017853">
    <property type="entry name" value="GH"/>
</dbReference>
<evidence type="ECO:0000256" key="6">
    <source>
        <dbReference type="ARBA" id="ARBA00023001"/>
    </source>
</evidence>